<proteinExistence type="predicted"/>
<evidence type="ECO:0000256" key="1">
    <source>
        <dbReference type="SAM" id="MobiDB-lite"/>
    </source>
</evidence>
<keyword evidence="3" id="KW-1185">Reference proteome</keyword>
<sequence>ILQEQNEQPQAGPKGEGQDARSLTAQKARSWGRPAGKGISSPGRQQALMLKNAVFVSYGVD</sequence>
<dbReference type="EMBL" id="JAOANI010000029">
    <property type="protein sequence ID" value="MCT7360930.1"/>
    <property type="molecule type" value="Genomic_DNA"/>
</dbReference>
<reference evidence="2" key="1">
    <citation type="journal article" date="2022" name="Front. Microbiol.">
        <title>Genome-based taxonomic rearrangement of Oceanobacter-related bacteria including the description of Thalassolituus hydrocarbonoclasticus sp. nov. and Thalassolituus pacificus sp. nov. and emended description of the genus Thalassolituus.</title>
        <authorList>
            <person name="Dong C."/>
            <person name="Wei L."/>
            <person name="Wang J."/>
            <person name="Lai Q."/>
            <person name="Huang Z."/>
            <person name="Shao Z."/>
        </authorList>
    </citation>
    <scope>NUCLEOTIDE SEQUENCE</scope>
    <source>
        <strain evidence="2">59MF3M-4</strain>
    </source>
</reference>
<name>A0A9X2WIE6_9GAMM</name>
<dbReference type="AlphaFoldDB" id="A0A9X2WIE6"/>
<accession>A0A9X2WIE6</accession>
<reference evidence="2" key="2">
    <citation type="submission" date="2022-08" db="EMBL/GenBank/DDBJ databases">
        <authorList>
            <person name="Dong C."/>
        </authorList>
    </citation>
    <scope>NUCLEOTIDE SEQUENCE</scope>
    <source>
        <strain evidence="2">59MF3M-4</strain>
    </source>
</reference>
<feature type="region of interest" description="Disordered" evidence="1">
    <location>
        <begin position="1"/>
        <end position="46"/>
    </location>
</feature>
<comment type="caution">
    <text evidence="2">The sequence shown here is derived from an EMBL/GenBank/DDBJ whole genome shotgun (WGS) entry which is preliminary data.</text>
</comment>
<evidence type="ECO:0000313" key="2">
    <source>
        <dbReference type="EMBL" id="MCT7360930.1"/>
    </source>
</evidence>
<protein>
    <submittedName>
        <fullName evidence="2">Uncharacterized protein</fullName>
    </submittedName>
</protein>
<organism evidence="2 3">
    <name type="scientific">Thalassolituus pacificus</name>
    <dbReference type="NCBI Taxonomy" id="2975440"/>
    <lineage>
        <taxon>Bacteria</taxon>
        <taxon>Pseudomonadati</taxon>
        <taxon>Pseudomonadota</taxon>
        <taxon>Gammaproteobacteria</taxon>
        <taxon>Oceanospirillales</taxon>
        <taxon>Oceanospirillaceae</taxon>
        <taxon>Thalassolituus</taxon>
    </lineage>
</organism>
<gene>
    <name evidence="2" type="ORF">NYR02_18050</name>
</gene>
<dbReference type="RefSeq" id="WP_260977764.1">
    <property type="nucleotide sequence ID" value="NZ_JAOANI010000029.1"/>
</dbReference>
<feature type="non-terminal residue" evidence="2">
    <location>
        <position position="1"/>
    </location>
</feature>
<evidence type="ECO:0000313" key="3">
    <source>
        <dbReference type="Proteomes" id="UP001147830"/>
    </source>
</evidence>
<dbReference type="Proteomes" id="UP001147830">
    <property type="component" value="Unassembled WGS sequence"/>
</dbReference>